<sequence>MKAESGFTLLEVMIALAIFAVLAASVLSASQFVVQQSGTLQERLFATWLADNQLNELRLQAPPAKGRQQQNLRFDQREWRLEQIVTQASDPRLLKVEIVVRLGNGGPPLHHASAWLRARNE</sequence>
<dbReference type="EMBL" id="JACAPU010000018">
    <property type="protein sequence ID" value="NWB48138.1"/>
    <property type="molecule type" value="Genomic_DNA"/>
</dbReference>
<dbReference type="RefSeq" id="WP_177144586.1">
    <property type="nucleotide sequence ID" value="NZ_JACAPU010000018.1"/>
</dbReference>
<comment type="subcellular location">
    <subcellularLocation>
        <location evidence="1 9">Cell inner membrane</location>
        <topology evidence="1 9">Single-pass membrane protein</topology>
    </subcellularLocation>
</comment>
<evidence type="ECO:0000313" key="12">
    <source>
        <dbReference type="Proteomes" id="UP000582981"/>
    </source>
</evidence>
<dbReference type="InterPro" id="IPR012902">
    <property type="entry name" value="N_methyl_site"/>
</dbReference>
<dbReference type="GO" id="GO:0015627">
    <property type="term" value="C:type II protein secretion system complex"/>
    <property type="evidence" value="ECO:0007669"/>
    <property type="project" value="UniProtKB-UniRule"/>
</dbReference>
<comment type="subunit">
    <text evidence="9">Type II secretion is composed of four main components: the outer membrane complex, the inner membrane complex, the cytoplasmic secretion ATPase and the periplasm-spanning pseudopilus.</text>
</comment>
<organism evidence="11 12">
    <name type="scientific">Pseudomonas gingeri</name>
    <dbReference type="NCBI Taxonomy" id="117681"/>
    <lineage>
        <taxon>Bacteria</taxon>
        <taxon>Pseudomonadati</taxon>
        <taxon>Pseudomonadota</taxon>
        <taxon>Gammaproteobacteria</taxon>
        <taxon>Pseudomonadales</taxon>
        <taxon>Pseudomonadaceae</taxon>
        <taxon>Pseudomonas</taxon>
    </lineage>
</organism>
<keyword evidence="6" id="KW-0812">Transmembrane</keyword>
<dbReference type="Proteomes" id="UP000582981">
    <property type="component" value="Unassembled WGS sequence"/>
</dbReference>
<accession>A0A7Y7WF42</accession>
<keyword evidence="7" id="KW-1133">Transmembrane helix</keyword>
<evidence type="ECO:0000313" key="11">
    <source>
        <dbReference type="EMBL" id="NWB48138.1"/>
    </source>
</evidence>
<comment type="PTM">
    <text evidence="9">Cleaved by prepilin peptidase.</text>
</comment>
<evidence type="ECO:0000256" key="1">
    <source>
        <dbReference type="ARBA" id="ARBA00004377"/>
    </source>
</evidence>
<dbReference type="InterPro" id="IPR010052">
    <property type="entry name" value="T2SS_protein-GspI"/>
</dbReference>
<evidence type="ECO:0000256" key="9">
    <source>
        <dbReference type="RuleBase" id="RU368030"/>
    </source>
</evidence>
<evidence type="ECO:0000256" key="4">
    <source>
        <dbReference type="ARBA" id="ARBA00022481"/>
    </source>
</evidence>
<keyword evidence="5 9" id="KW-0997">Cell inner membrane</keyword>
<dbReference type="PANTHER" id="PTHR38779:SF2">
    <property type="entry name" value="TYPE II SECRETION SYSTEM PROTEIN I-RELATED"/>
    <property type="match status" value="1"/>
</dbReference>
<keyword evidence="8" id="KW-0472">Membrane</keyword>
<dbReference type="AlphaFoldDB" id="A0A7Y7WF42"/>
<comment type="similarity">
    <text evidence="2 9">Belongs to the GSP I family.</text>
</comment>
<evidence type="ECO:0000256" key="2">
    <source>
        <dbReference type="ARBA" id="ARBA00008358"/>
    </source>
</evidence>
<dbReference type="SUPFAM" id="SSF54523">
    <property type="entry name" value="Pili subunits"/>
    <property type="match status" value="2"/>
</dbReference>
<dbReference type="Pfam" id="PF02501">
    <property type="entry name" value="T2SSI"/>
    <property type="match status" value="1"/>
</dbReference>
<dbReference type="GO" id="GO:0005886">
    <property type="term" value="C:plasma membrane"/>
    <property type="evidence" value="ECO:0007669"/>
    <property type="project" value="UniProtKB-SubCell"/>
</dbReference>
<evidence type="ECO:0000256" key="7">
    <source>
        <dbReference type="ARBA" id="ARBA00022989"/>
    </source>
</evidence>
<gene>
    <name evidence="11" type="primary">gspI</name>
    <name evidence="11" type="ORF">HX829_16735</name>
</gene>
<keyword evidence="4 9" id="KW-0488">Methylation</keyword>
<feature type="domain" description="Type II secretion system protein GspI C-terminal" evidence="10">
    <location>
        <begin position="40"/>
        <end position="115"/>
    </location>
</feature>
<reference evidence="11 12" key="1">
    <citation type="submission" date="2020-04" db="EMBL/GenBank/DDBJ databases">
        <title>Molecular characterization of pseudomonads from Agaricus bisporus reveal novel blotch 2 pathogens in Western Europe.</title>
        <authorList>
            <person name="Taparia T."/>
            <person name="Krijger M."/>
            <person name="Haynes E."/>
            <person name="Elpinstone J.G."/>
            <person name="Noble R."/>
            <person name="Van Der Wolf J."/>
        </authorList>
    </citation>
    <scope>NUCLEOTIDE SEQUENCE [LARGE SCALE GENOMIC DNA]</scope>
    <source>
        <strain evidence="11 12">F1001</strain>
    </source>
</reference>
<evidence type="ECO:0000256" key="5">
    <source>
        <dbReference type="ARBA" id="ARBA00022519"/>
    </source>
</evidence>
<dbReference type="Gene3D" id="3.30.1300.30">
    <property type="entry name" value="GSPII I/J protein-like"/>
    <property type="match status" value="1"/>
</dbReference>
<dbReference type="PANTHER" id="PTHR38779">
    <property type="entry name" value="TYPE II SECRETION SYSTEM PROTEIN I-RELATED"/>
    <property type="match status" value="1"/>
</dbReference>
<dbReference type="GO" id="GO:0015628">
    <property type="term" value="P:protein secretion by the type II secretion system"/>
    <property type="evidence" value="ECO:0007669"/>
    <property type="project" value="UniProtKB-UniRule"/>
</dbReference>
<evidence type="ECO:0000256" key="6">
    <source>
        <dbReference type="ARBA" id="ARBA00022692"/>
    </source>
</evidence>
<protein>
    <recommendedName>
        <fullName evidence="9">Type II secretion system protein I</fullName>
        <shortName evidence="9">T2SS minor pseudopilin I</shortName>
    </recommendedName>
</protein>
<dbReference type="PROSITE" id="PS00409">
    <property type="entry name" value="PROKAR_NTER_METHYL"/>
    <property type="match status" value="1"/>
</dbReference>
<dbReference type="Pfam" id="PF07963">
    <property type="entry name" value="N_methyl"/>
    <property type="match status" value="1"/>
</dbReference>
<comment type="function">
    <text evidence="9">Component of the type II secretion system required for the energy-dependent secretion of extracellular factors such as proteases and toxins from the periplasm.</text>
</comment>
<proteinExistence type="inferred from homology"/>
<dbReference type="InterPro" id="IPR003413">
    <property type="entry name" value="T2SS_GspI_C"/>
</dbReference>
<evidence type="ECO:0000256" key="8">
    <source>
        <dbReference type="ARBA" id="ARBA00023136"/>
    </source>
</evidence>
<keyword evidence="3" id="KW-1003">Cell membrane</keyword>
<evidence type="ECO:0000259" key="10">
    <source>
        <dbReference type="Pfam" id="PF02501"/>
    </source>
</evidence>
<dbReference type="NCBIfam" id="TIGR02532">
    <property type="entry name" value="IV_pilin_GFxxxE"/>
    <property type="match status" value="1"/>
</dbReference>
<evidence type="ECO:0000256" key="3">
    <source>
        <dbReference type="ARBA" id="ARBA00022475"/>
    </source>
</evidence>
<name>A0A7Y7WF42_9PSED</name>
<comment type="caution">
    <text evidence="11">The sequence shown here is derived from an EMBL/GenBank/DDBJ whole genome shotgun (WGS) entry which is preliminary data.</text>
</comment>
<dbReference type="NCBIfam" id="TIGR01707">
    <property type="entry name" value="gspI"/>
    <property type="match status" value="1"/>
</dbReference>
<dbReference type="InterPro" id="IPR045584">
    <property type="entry name" value="Pilin-like"/>
</dbReference>